<dbReference type="AlphaFoldDB" id="A0A4R8FYS9"/>
<name>A0A4R8FYS9_9GAMM</name>
<dbReference type="EMBL" id="SOEC01000004">
    <property type="protein sequence ID" value="TDX30810.1"/>
    <property type="molecule type" value="Genomic_DNA"/>
</dbReference>
<dbReference type="RefSeq" id="WP_134016892.1">
    <property type="nucleotide sequence ID" value="NZ_SOEC01000004.1"/>
</dbReference>
<protein>
    <submittedName>
        <fullName evidence="1">Uncharacterized protein</fullName>
    </submittedName>
</protein>
<organism evidence="1 2">
    <name type="scientific">Modicisalibacter xianhensis</name>
    <dbReference type="NCBI Taxonomy" id="442341"/>
    <lineage>
        <taxon>Bacteria</taxon>
        <taxon>Pseudomonadati</taxon>
        <taxon>Pseudomonadota</taxon>
        <taxon>Gammaproteobacteria</taxon>
        <taxon>Oceanospirillales</taxon>
        <taxon>Halomonadaceae</taxon>
        <taxon>Modicisalibacter</taxon>
    </lineage>
</organism>
<proteinExistence type="predicted"/>
<sequence>MVTVIDPATGEEVSVKELAERYDMPEHRVRQRHSAGHEGWALVQETRKVSPQEAMRLKQIAIQHANRIALQRFMNSAAGRLTTRLFKDYGRAA</sequence>
<dbReference type="Proteomes" id="UP000294489">
    <property type="component" value="Unassembled WGS sequence"/>
</dbReference>
<comment type="caution">
    <text evidence="1">The sequence shown here is derived from an EMBL/GenBank/DDBJ whole genome shotgun (WGS) entry which is preliminary data.</text>
</comment>
<gene>
    <name evidence="1" type="ORF">DFO67_10465</name>
</gene>
<accession>A0A4R8FYS9</accession>
<evidence type="ECO:0000313" key="1">
    <source>
        <dbReference type="EMBL" id="TDX30810.1"/>
    </source>
</evidence>
<reference evidence="1 2" key="1">
    <citation type="submission" date="2019-03" db="EMBL/GenBank/DDBJ databases">
        <title>Freshwater and sediment microbial communities from various areas in North America, analyzing microbe dynamics in response to fracking.</title>
        <authorList>
            <person name="Lamendella R."/>
        </authorList>
    </citation>
    <scope>NUCLEOTIDE SEQUENCE [LARGE SCALE GENOMIC DNA]</scope>
    <source>
        <strain evidence="1 2">6_TX</strain>
    </source>
</reference>
<evidence type="ECO:0000313" key="2">
    <source>
        <dbReference type="Proteomes" id="UP000294489"/>
    </source>
</evidence>